<evidence type="ECO:0000313" key="2">
    <source>
        <dbReference type="EMBL" id="VTR54659.1"/>
    </source>
</evidence>
<dbReference type="InterPro" id="IPR009061">
    <property type="entry name" value="DNA-bd_dom_put_sf"/>
</dbReference>
<dbReference type="NCBIfam" id="TIGR01764">
    <property type="entry name" value="excise"/>
    <property type="match status" value="1"/>
</dbReference>
<organism evidence="2">
    <name type="scientific">Serratia fonticola</name>
    <dbReference type="NCBI Taxonomy" id="47917"/>
    <lineage>
        <taxon>Bacteria</taxon>
        <taxon>Pseudomonadati</taxon>
        <taxon>Pseudomonadota</taxon>
        <taxon>Gammaproteobacteria</taxon>
        <taxon>Enterobacterales</taxon>
        <taxon>Yersiniaceae</taxon>
        <taxon>Serratia</taxon>
    </lineage>
</organism>
<dbReference type="GO" id="GO:0003677">
    <property type="term" value="F:DNA binding"/>
    <property type="evidence" value="ECO:0007669"/>
    <property type="project" value="InterPro"/>
</dbReference>
<dbReference type="InterPro" id="IPR041657">
    <property type="entry name" value="HTH_17"/>
</dbReference>
<dbReference type="EMBL" id="CABEEZ010000133">
    <property type="protein sequence ID" value="VTR54659.1"/>
    <property type="molecule type" value="Genomic_DNA"/>
</dbReference>
<evidence type="ECO:0000259" key="1">
    <source>
        <dbReference type="Pfam" id="PF12728"/>
    </source>
</evidence>
<proteinExistence type="predicted"/>
<name>A0A4U9W787_SERFO</name>
<dbReference type="Pfam" id="PF12728">
    <property type="entry name" value="HTH_17"/>
    <property type="match status" value="1"/>
</dbReference>
<accession>A0A4U9W787</accession>
<protein>
    <submittedName>
        <fullName evidence="2">DNA binding domain, excisionase family</fullName>
    </submittedName>
</protein>
<dbReference type="InterPro" id="IPR010093">
    <property type="entry name" value="SinI_DNA-bd"/>
</dbReference>
<reference evidence="2" key="1">
    <citation type="submission" date="2019-05" db="EMBL/GenBank/DDBJ databases">
        <authorList>
            <consortium name="Pathogen Informatics"/>
        </authorList>
    </citation>
    <scope>NUCLEOTIDE SEQUENCE [LARGE SCALE GENOMIC DNA]</scope>
    <source>
        <strain evidence="2">NCTC12965</strain>
    </source>
</reference>
<sequence length="94" mass="10537">MNTLLRFHPSAVKMLVEILGELANGNAVQVVPVHAELTTQEAANLLNVSRPHVVKMLEEGKIEFHKTGRHRRIRFADLMAYKEQRDIGSCCSNG</sequence>
<dbReference type="AlphaFoldDB" id="A0A4U9W787"/>
<gene>
    <name evidence="2" type="ORF">NCTC12965_06792</name>
</gene>
<feature type="domain" description="Helix-turn-helix" evidence="1">
    <location>
        <begin position="37"/>
        <end position="85"/>
    </location>
</feature>
<dbReference type="SUPFAM" id="SSF46955">
    <property type="entry name" value="Putative DNA-binding domain"/>
    <property type="match status" value="1"/>
</dbReference>